<feature type="signal peptide" evidence="6">
    <location>
        <begin position="1"/>
        <end position="21"/>
    </location>
</feature>
<evidence type="ECO:0000259" key="7">
    <source>
        <dbReference type="Pfam" id="PF01095"/>
    </source>
</evidence>
<dbReference type="EMBL" id="JAGMUV010000003">
    <property type="protein sequence ID" value="KAH7166498.1"/>
    <property type="molecule type" value="Genomic_DNA"/>
</dbReference>
<evidence type="ECO:0000256" key="4">
    <source>
        <dbReference type="ARBA" id="ARBA00022801"/>
    </source>
</evidence>
<protein>
    <recommendedName>
        <fullName evidence="3">pectinesterase</fullName>
        <ecNumber evidence="3">3.1.1.11</ecNumber>
    </recommendedName>
</protein>
<evidence type="ECO:0000256" key="5">
    <source>
        <dbReference type="ARBA" id="ARBA00023085"/>
    </source>
</evidence>
<dbReference type="PANTHER" id="PTHR31321">
    <property type="entry name" value="ACYL-COA THIOESTER HYDROLASE YBHC-RELATED"/>
    <property type="match status" value="1"/>
</dbReference>
<dbReference type="FunFam" id="2.160.20.10:FF:000045">
    <property type="entry name" value="Pectin methylesterase family protein"/>
    <property type="match status" value="1"/>
</dbReference>
<evidence type="ECO:0000256" key="2">
    <source>
        <dbReference type="ARBA" id="ARBA00008891"/>
    </source>
</evidence>
<sequence length="409" mass="44481">MLLQDVCIPLLVSTLASSVAAYPTWNKAPANTHAKCQRSSKSHPLKDCPANTIYVNKKSSSADFSSIQDAILSLPDDTEAYTILIAPGEYNEQLNVTRPGPLTLLGVSDHPWKGKSYSQNTSSSNKVTVWWAQANHDSSGKIVDNAVTSVLTVAPTWESSKSGFGPTGWPVPDGTPYGNEDFRAYNIDFRNLAADAADGPAHAAGISRANAGFYSCGFYSYQDTMYVGHLGNAFFYDSIIAGQTDFLYGYGTMWIEKSTLTLRNCGGGITAWKGTNTTFENKYGVYISKSQVLADNATIAAEIKGTCPLGRPWNDLHRSIFMKTYLDASILPAGYIDWNGGRFSNNTFMATYNDFGPGWDPVAERNSNRTIVLDYKGVSSYDTPAEVFATEDGVLGNVGWIDKKVLPKS</sequence>
<comment type="pathway">
    <text evidence="1">Glycan metabolism; pectin degradation; 2-dehydro-3-deoxy-D-gluconate from pectin: step 1/5.</text>
</comment>
<keyword evidence="5" id="KW-0063">Aspartyl esterase</keyword>
<reference evidence="8" key="1">
    <citation type="journal article" date="2021" name="Nat. Commun.">
        <title>Genetic determinants of endophytism in the Arabidopsis root mycobiome.</title>
        <authorList>
            <person name="Mesny F."/>
            <person name="Miyauchi S."/>
            <person name="Thiergart T."/>
            <person name="Pickel B."/>
            <person name="Atanasova L."/>
            <person name="Karlsson M."/>
            <person name="Huettel B."/>
            <person name="Barry K.W."/>
            <person name="Haridas S."/>
            <person name="Chen C."/>
            <person name="Bauer D."/>
            <person name="Andreopoulos W."/>
            <person name="Pangilinan J."/>
            <person name="LaButti K."/>
            <person name="Riley R."/>
            <person name="Lipzen A."/>
            <person name="Clum A."/>
            <person name="Drula E."/>
            <person name="Henrissat B."/>
            <person name="Kohler A."/>
            <person name="Grigoriev I.V."/>
            <person name="Martin F.M."/>
            <person name="Hacquard S."/>
        </authorList>
    </citation>
    <scope>NUCLEOTIDE SEQUENCE</scope>
    <source>
        <strain evidence="8">MPI-CAGE-AT-0147</strain>
    </source>
</reference>
<dbReference type="InterPro" id="IPR000070">
    <property type="entry name" value="Pectinesterase_cat"/>
</dbReference>
<feature type="chain" id="PRO_5040306447" description="pectinesterase" evidence="6">
    <location>
        <begin position="22"/>
        <end position="409"/>
    </location>
</feature>
<feature type="domain" description="Pectinesterase catalytic" evidence="7">
    <location>
        <begin position="180"/>
        <end position="360"/>
    </location>
</feature>
<evidence type="ECO:0000256" key="1">
    <source>
        <dbReference type="ARBA" id="ARBA00005184"/>
    </source>
</evidence>
<accession>A0A9P9FLW0</accession>
<dbReference type="GO" id="GO:0045490">
    <property type="term" value="P:pectin catabolic process"/>
    <property type="evidence" value="ECO:0007669"/>
    <property type="project" value="TreeGrafter"/>
</dbReference>
<dbReference type="InterPro" id="IPR012334">
    <property type="entry name" value="Pectin_lyas_fold"/>
</dbReference>
<dbReference type="AlphaFoldDB" id="A0A9P9FLW0"/>
<comment type="caution">
    <text evidence="8">The sequence shown here is derived from an EMBL/GenBank/DDBJ whole genome shotgun (WGS) entry which is preliminary data.</text>
</comment>
<keyword evidence="4" id="KW-0378">Hydrolase</keyword>
<keyword evidence="8" id="KW-0456">Lyase</keyword>
<dbReference type="Proteomes" id="UP000738349">
    <property type="component" value="Unassembled WGS sequence"/>
</dbReference>
<dbReference type="GO" id="GO:0042545">
    <property type="term" value="P:cell wall modification"/>
    <property type="evidence" value="ECO:0007669"/>
    <property type="project" value="InterPro"/>
</dbReference>
<dbReference type="EC" id="3.1.1.11" evidence="3"/>
<evidence type="ECO:0000313" key="8">
    <source>
        <dbReference type="EMBL" id="KAH7166498.1"/>
    </source>
</evidence>
<evidence type="ECO:0000313" key="9">
    <source>
        <dbReference type="Proteomes" id="UP000738349"/>
    </source>
</evidence>
<comment type="similarity">
    <text evidence="2">Belongs to the pectinesterase family.</text>
</comment>
<dbReference type="SUPFAM" id="SSF51126">
    <property type="entry name" value="Pectin lyase-like"/>
    <property type="match status" value="1"/>
</dbReference>
<dbReference type="GO" id="GO:0030599">
    <property type="term" value="F:pectinesterase activity"/>
    <property type="evidence" value="ECO:0007669"/>
    <property type="project" value="UniProtKB-EC"/>
</dbReference>
<evidence type="ECO:0000256" key="3">
    <source>
        <dbReference type="ARBA" id="ARBA00013229"/>
    </source>
</evidence>
<dbReference type="Gene3D" id="2.160.20.10">
    <property type="entry name" value="Single-stranded right-handed beta-helix, Pectin lyase-like"/>
    <property type="match status" value="1"/>
</dbReference>
<gene>
    <name evidence="8" type="ORF">EDB81DRAFT_641392</name>
</gene>
<dbReference type="GO" id="GO:0016829">
    <property type="term" value="F:lyase activity"/>
    <property type="evidence" value="ECO:0007669"/>
    <property type="project" value="UniProtKB-KW"/>
</dbReference>
<evidence type="ECO:0000256" key="6">
    <source>
        <dbReference type="SAM" id="SignalP"/>
    </source>
</evidence>
<dbReference type="OrthoDB" id="3934656at2759"/>
<dbReference type="PANTHER" id="PTHR31321:SF137">
    <property type="entry name" value="PECTIN METHYL ESTERASE (EUROFUNG)"/>
    <property type="match status" value="1"/>
</dbReference>
<organism evidence="8 9">
    <name type="scientific">Dactylonectria macrodidyma</name>
    <dbReference type="NCBI Taxonomy" id="307937"/>
    <lineage>
        <taxon>Eukaryota</taxon>
        <taxon>Fungi</taxon>
        <taxon>Dikarya</taxon>
        <taxon>Ascomycota</taxon>
        <taxon>Pezizomycotina</taxon>
        <taxon>Sordariomycetes</taxon>
        <taxon>Hypocreomycetidae</taxon>
        <taxon>Hypocreales</taxon>
        <taxon>Nectriaceae</taxon>
        <taxon>Dactylonectria</taxon>
    </lineage>
</organism>
<dbReference type="InterPro" id="IPR011050">
    <property type="entry name" value="Pectin_lyase_fold/virulence"/>
</dbReference>
<dbReference type="Pfam" id="PF01095">
    <property type="entry name" value="Pectinesterase"/>
    <property type="match status" value="1"/>
</dbReference>
<keyword evidence="9" id="KW-1185">Reference proteome</keyword>
<name>A0A9P9FLW0_9HYPO</name>
<keyword evidence="6" id="KW-0732">Signal</keyword>
<proteinExistence type="inferred from homology"/>